<dbReference type="GO" id="GO:0001682">
    <property type="term" value="P:tRNA 5'-leader removal"/>
    <property type="evidence" value="ECO:0007669"/>
    <property type="project" value="UniProtKB-UniRule"/>
</dbReference>
<dbReference type="PROSITE" id="PS00648">
    <property type="entry name" value="RIBONUCLEASE_P"/>
    <property type="match status" value="1"/>
</dbReference>
<evidence type="ECO:0000313" key="11">
    <source>
        <dbReference type="Proteomes" id="UP000008363"/>
    </source>
</evidence>
<dbReference type="NCBIfam" id="TIGR00188">
    <property type="entry name" value="rnpA"/>
    <property type="match status" value="1"/>
</dbReference>
<dbReference type="GO" id="GO:0004526">
    <property type="term" value="F:ribonuclease P activity"/>
    <property type="evidence" value="ECO:0007669"/>
    <property type="project" value="UniProtKB-UniRule"/>
</dbReference>
<proteinExistence type="inferred from homology"/>
<evidence type="ECO:0000256" key="4">
    <source>
        <dbReference type="ARBA" id="ARBA00022759"/>
    </source>
</evidence>
<gene>
    <name evidence="7 10" type="primary">rnpA</name>
    <name evidence="10" type="ORF">GORHZ_191_00220</name>
</gene>
<dbReference type="HAMAP" id="MF_00227">
    <property type="entry name" value="RNase_P"/>
    <property type="match status" value="1"/>
</dbReference>
<organism evidence="10 11">
    <name type="scientific">Gordonia rhizosphera NBRC 16068</name>
    <dbReference type="NCBI Taxonomy" id="1108045"/>
    <lineage>
        <taxon>Bacteria</taxon>
        <taxon>Bacillati</taxon>
        <taxon>Actinomycetota</taxon>
        <taxon>Actinomycetes</taxon>
        <taxon>Mycobacteriales</taxon>
        <taxon>Gordoniaceae</taxon>
        <taxon>Gordonia</taxon>
    </lineage>
</organism>
<dbReference type="InterPro" id="IPR014721">
    <property type="entry name" value="Ribsml_uS5_D2-typ_fold_subgr"/>
</dbReference>
<dbReference type="SUPFAM" id="SSF54211">
    <property type="entry name" value="Ribosomal protein S5 domain 2-like"/>
    <property type="match status" value="1"/>
</dbReference>
<keyword evidence="2 7" id="KW-0819">tRNA processing</keyword>
<evidence type="ECO:0000313" key="10">
    <source>
        <dbReference type="EMBL" id="GAB92763.1"/>
    </source>
</evidence>
<comment type="catalytic activity">
    <reaction evidence="7">
        <text>Endonucleolytic cleavage of RNA, removing 5'-extranucleotides from tRNA precursor.</text>
        <dbReference type="EC" id="3.1.26.5"/>
    </reaction>
</comment>
<evidence type="ECO:0000256" key="7">
    <source>
        <dbReference type="HAMAP-Rule" id="MF_00227"/>
    </source>
</evidence>
<feature type="region of interest" description="Disordered" evidence="9">
    <location>
        <begin position="131"/>
        <end position="151"/>
    </location>
</feature>
<dbReference type="GO" id="GO:0000049">
    <property type="term" value="F:tRNA binding"/>
    <property type="evidence" value="ECO:0007669"/>
    <property type="project" value="UniProtKB-UniRule"/>
</dbReference>
<dbReference type="STRING" id="1108045.GORHZ_191_00220"/>
<keyword evidence="6 7" id="KW-0694">RNA-binding</keyword>
<name>K6V967_9ACTN</name>
<evidence type="ECO:0000256" key="3">
    <source>
        <dbReference type="ARBA" id="ARBA00022722"/>
    </source>
</evidence>
<evidence type="ECO:0000256" key="2">
    <source>
        <dbReference type="ARBA" id="ARBA00022694"/>
    </source>
</evidence>
<keyword evidence="3 7" id="KW-0540">Nuclease</keyword>
<dbReference type="GO" id="GO:0042781">
    <property type="term" value="F:3'-tRNA processing endoribonuclease activity"/>
    <property type="evidence" value="ECO:0007669"/>
    <property type="project" value="TreeGrafter"/>
</dbReference>
<protein>
    <recommendedName>
        <fullName evidence="7 8">Ribonuclease P protein component</fullName>
        <shortName evidence="7">RNase P protein</shortName>
        <shortName evidence="7">RNaseP protein</shortName>
        <ecNumber evidence="7 8">3.1.26.5</ecNumber>
    </recommendedName>
    <alternativeName>
        <fullName evidence="7">Protein C5</fullName>
    </alternativeName>
</protein>
<comment type="subunit">
    <text evidence="7">Consists of a catalytic RNA component (M1 or rnpB) and a protein subunit.</text>
</comment>
<keyword evidence="4 7" id="KW-0255">Endonuclease</keyword>
<evidence type="ECO:0000256" key="9">
    <source>
        <dbReference type="SAM" id="MobiDB-lite"/>
    </source>
</evidence>
<sequence length="151" mass="16478">MVASSHRISRRSDFTRTLKSGVRVNTRDLVIHLLALSVDPVATDTRRIEVAGFGGPWLGLIVSKSVGNAVTRHAVARRLRAAFRQCLAQFPSTEVLVVIRARREASSASSVELADQLAEALTHRRFRRSLPHRDLHGAPGTAGISELQVAP</sequence>
<evidence type="ECO:0000256" key="8">
    <source>
        <dbReference type="NCBIfam" id="TIGR00188"/>
    </source>
</evidence>
<dbReference type="InterPro" id="IPR020539">
    <property type="entry name" value="RNase_P_CS"/>
</dbReference>
<dbReference type="eggNOG" id="COG0594">
    <property type="taxonomic scope" value="Bacteria"/>
</dbReference>
<evidence type="ECO:0000256" key="6">
    <source>
        <dbReference type="ARBA" id="ARBA00022884"/>
    </source>
</evidence>
<accession>K6V967</accession>
<dbReference type="AlphaFoldDB" id="K6V967"/>
<keyword evidence="11" id="KW-1185">Reference proteome</keyword>
<comment type="function">
    <text evidence="1 7">RNaseP catalyzes the removal of the 5'-leader sequence from pre-tRNA to produce the mature 5'-terminus. It can also cleave other RNA substrates such as 4.5S RNA. The protein component plays an auxiliary but essential role in vivo by binding to the 5'-leader sequence and broadening the substrate specificity of the ribozyme.</text>
</comment>
<reference evidence="10 11" key="1">
    <citation type="submission" date="2012-08" db="EMBL/GenBank/DDBJ databases">
        <title>Whole genome shotgun sequence of Gordonia rhizosphera NBRC 16068.</title>
        <authorList>
            <person name="Takarada H."/>
            <person name="Isaki S."/>
            <person name="Hosoyama A."/>
            <person name="Tsuchikane K."/>
            <person name="Katsumata H."/>
            <person name="Baba S."/>
            <person name="Ohji S."/>
            <person name="Yamazaki S."/>
            <person name="Fujita N."/>
        </authorList>
    </citation>
    <scope>NUCLEOTIDE SEQUENCE [LARGE SCALE GENOMIC DNA]</scope>
    <source>
        <strain evidence="10 11">NBRC 16068</strain>
    </source>
</reference>
<dbReference type="EC" id="3.1.26.5" evidence="7 8"/>
<dbReference type="InterPro" id="IPR000100">
    <property type="entry name" value="RNase_P"/>
</dbReference>
<dbReference type="PANTHER" id="PTHR33992">
    <property type="entry name" value="RIBONUCLEASE P PROTEIN COMPONENT"/>
    <property type="match status" value="1"/>
</dbReference>
<dbReference type="Proteomes" id="UP000008363">
    <property type="component" value="Unassembled WGS sequence"/>
</dbReference>
<dbReference type="PANTHER" id="PTHR33992:SF1">
    <property type="entry name" value="RIBONUCLEASE P PROTEIN COMPONENT"/>
    <property type="match status" value="1"/>
</dbReference>
<dbReference type="Pfam" id="PF00825">
    <property type="entry name" value="Ribonuclease_P"/>
    <property type="match status" value="1"/>
</dbReference>
<dbReference type="OrthoDB" id="196964at2"/>
<keyword evidence="5 7" id="KW-0378">Hydrolase</keyword>
<evidence type="ECO:0000256" key="1">
    <source>
        <dbReference type="ARBA" id="ARBA00002663"/>
    </source>
</evidence>
<evidence type="ECO:0000256" key="5">
    <source>
        <dbReference type="ARBA" id="ARBA00022801"/>
    </source>
</evidence>
<dbReference type="Gene3D" id="3.30.230.10">
    <property type="match status" value="1"/>
</dbReference>
<dbReference type="EMBL" id="BAHC01000191">
    <property type="protein sequence ID" value="GAB92763.1"/>
    <property type="molecule type" value="Genomic_DNA"/>
</dbReference>
<comment type="caution">
    <text evidence="10">The sequence shown here is derived from an EMBL/GenBank/DDBJ whole genome shotgun (WGS) entry which is preliminary data.</text>
</comment>
<dbReference type="GO" id="GO:0030677">
    <property type="term" value="C:ribonuclease P complex"/>
    <property type="evidence" value="ECO:0007669"/>
    <property type="project" value="TreeGrafter"/>
</dbReference>
<dbReference type="RefSeq" id="WP_006337455.1">
    <property type="nucleotide sequence ID" value="NZ_BAHC01000191.1"/>
</dbReference>
<comment type="similarity">
    <text evidence="7">Belongs to the RnpA family.</text>
</comment>
<dbReference type="InterPro" id="IPR020568">
    <property type="entry name" value="Ribosomal_Su5_D2-typ_SF"/>
</dbReference>